<keyword evidence="3" id="KW-1185">Reference proteome</keyword>
<keyword evidence="1" id="KW-0812">Transmembrane</keyword>
<dbReference type="Proteomes" id="UP000428260">
    <property type="component" value="Chromosome"/>
</dbReference>
<evidence type="ECO:0000256" key="1">
    <source>
        <dbReference type="SAM" id="Phobius"/>
    </source>
</evidence>
<protein>
    <recommendedName>
        <fullName evidence="4">DUF3311 domain-containing protein</fullName>
    </recommendedName>
</protein>
<dbReference type="KEGG" id="mcos:GM418_14915"/>
<proteinExistence type="predicted"/>
<dbReference type="EMBL" id="CP046401">
    <property type="protein sequence ID" value="QGY44912.1"/>
    <property type="molecule type" value="Genomic_DNA"/>
</dbReference>
<gene>
    <name evidence="2" type="ORF">GM418_14915</name>
</gene>
<evidence type="ECO:0000313" key="2">
    <source>
        <dbReference type="EMBL" id="QGY44912.1"/>
    </source>
</evidence>
<feature type="transmembrane region" description="Helical" evidence="1">
    <location>
        <begin position="42"/>
        <end position="62"/>
    </location>
</feature>
<sequence length="72" mass="8153">MMKQKIYWRITAAIAVLLILLTFTPLVIAPGKTDPKLFSMPYTFWTSILITIALVVLTYIGGRVHLNDDNDD</sequence>
<dbReference type="AlphaFoldDB" id="A0A6I6JXP3"/>
<evidence type="ECO:0000313" key="3">
    <source>
        <dbReference type="Proteomes" id="UP000428260"/>
    </source>
</evidence>
<feature type="transmembrane region" description="Helical" evidence="1">
    <location>
        <begin position="6"/>
        <end position="30"/>
    </location>
</feature>
<reference evidence="2 3" key="1">
    <citation type="submission" date="2019-11" db="EMBL/GenBank/DDBJ databases">
        <authorList>
            <person name="Zheng R.K."/>
            <person name="Sun C.M."/>
        </authorList>
    </citation>
    <scope>NUCLEOTIDE SEQUENCE [LARGE SCALE GENOMIC DNA]</scope>
    <source>
        <strain evidence="2 3">WC007</strain>
    </source>
</reference>
<keyword evidence="1" id="KW-0472">Membrane</keyword>
<evidence type="ECO:0008006" key="4">
    <source>
        <dbReference type="Google" id="ProtNLM"/>
    </source>
</evidence>
<name>A0A6I6JXP3_9BACT</name>
<keyword evidence="1" id="KW-1133">Transmembrane helix</keyword>
<organism evidence="2 3">
    <name type="scientific">Maribellus comscasis</name>
    <dbReference type="NCBI Taxonomy" id="2681766"/>
    <lineage>
        <taxon>Bacteria</taxon>
        <taxon>Pseudomonadati</taxon>
        <taxon>Bacteroidota</taxon>
        <taxon>Bacteroidia</taxon>
        <taxon>Marinilabiliales</taxon>
        <taxon>Prolixibacteraceae</taxon>
        <taxon>Maribellus</taxon>
    </lineage>
</organism>
<accession>A0A6I6JXP3</accession>